<evidence type="ECO:0000256" key="3">
    <source>
        <dbReference type="ARBA" id="ARBA00023167"/>
    </source>
</evidence>
<dbReference type="SFLD" id="SFLDS00003">
    <property type="entry name" value="Haloacid_Dehalogenase"/>
    <property type="match status" value="1"/>
</dbReference>
<dbReference type="AlphaFoldDB" id="A0A7W3XYK9"/>
<dbReference type="GO" id="GO:0000287">
    <property type="term" value="F:magnesium ion binding"/>
    <property type="evidence" value="ECO:0007669"/>
    <property type="project" value="InterPro"/>
</dbReference>
<feature type="compositionally biased region" description="Gly residues" evidence="4">
    <location>
        <begin position="245"/>
        <end position="254"/>
    </location>
</feature>
<dbReference type="InterPro" id="IPR023214">
    <property type="entry name" value="HAD_sf"/>
</dbReference>
<dbReference type="PANTHER" id="PTHR20371:SF1">
    <property type="entry name" value="ENOLASE-PHOSPHATASE E1"/>
    <property type="match status" value="1"/>
</dbReference>
<name>A0A7W3XYK9_9ACTN</name>
<feature type="region of interest" description="Disordered" evidence="4">
    <location>
        <begin position="214"/>
        <end position="277"/>
    </location>
</feature>
<dbReference type="InterPro" id="IPR036412">
    <property type="entry name" value="HAD-like_sf"/>
</dbReference>
<gene>
    <name evidence="5" type="primary">mtnC</name>
    <name evidence="5" type="ORF">FOE67_21960</name>
</gene>
<dbReference type="GO" id="GO:0019509">
    <property type="term" value="P:L-methionine salvage from methylthioadenosine"/>
    <property type="evidence" value="ECO:0007669"/>
    <property type="project" value="InterPro"/>
</dbReference>
<dbReference type="Gene3D" id="3.40.50.1000">
    <property type="entry name" value="HAD superfamily/HAD-like"/>
    <property type="match status" value="1"/>
</dbReference>
<keyword evidence="2 5" id="KW-0378">Hydrolase</keyword>
<sequence length="277" mass="29460">MSAPGTPGARGTGRAEVVVLDVEGTTGSAAHVREVLFPFARKRLADFLAHDAEDALVRAVVEAVRRETGRPGLDREGALEALTRWADEDAKVAPLKTVQGRIWAEGYARGELHGHVYPEVPGVLRRWRADGIRIFSYSSGSVTAQRDWYRHTEHGDLTPLFRGMFDLENVGPKDRSASYHALLARFGPLSVPPVLLSDAGAELDAAAGAGWRTIGVRRPGDPRGRVVPGHPTVPDLDRARLQGPGPRGAPGGSPGEAVGSVDGPTGEETRVEAGDAP</sequence>
<reference evidence="6" key="1">
    <citation type="submission" date="2019-10" db="EMBL/GenBank/DDBJ databases">
        <title>Streptomyces sp. nov., a novel actinobacterium isolated from alkaline environment.</title>
        <authorList>
            <person name="Golinska P."/>
        </authorList>
    </citation>
    <scope>NUCLEOTIDE SEQUENCE [LARGE SCALE GENOMIC DNA]</scope>
    <source>
        <strain evidence="6">DSM 42108</strain>
    </source>
</reference>
<keyword evidence="3" id="KW-0486">Methionine biosynthesis</keyword>
<accession>A0A7W3XYK9</accession>
<dbReference type="InterPro" id="IPR023943">
    <property type="entry name" value="Enolase-ppase_E1"/>
</dbReference>
<dbReference type="SFLD" id="SFLDG01129">
    <property type="entry name" value="C1.5:_HAD__Beta-PGM__Phosphata"/>
    <property type="match status" value="1"/>
</dbReference>
<dbReference type="RefSeq" id="WP_182666638.1">
    <property type="nucleotide sequence ID" value="NZ_VKHS01000751.1"/>
</dbReference>
<dbReference type="NCBIfam" id="TIGR01691">
    <property type="entry name" value="enolase-ppase"/>
    <property type="match status" value="1"/>
</dbReference>
<dbReference type="SUPFAM" id="SSF56784">
    <property type="entry name" value="HAD-like"/>
    <property type="match status" value="1"/>
</dbReference>
<comment type="caution">
    <text evidence="5">The sequence shown here is derived from an EMBL/GenBank/DDBJ whole genome shotgun (WGS) entry which is preliminary data.</text>
</comment>
<dbReference type="EC" id="3.1.3.77" evidence="5"/>
<feature type="compositionally biased region" description="Basic and acidic residues" evidence="4">
    <location>
        <begin position="267"/>
        <end position="277"/>
    </location>
</feature>
<evidence type="ECO:0000313" key="5">
    <source>
        <dbReference type="EMBL" id="MBB0232088.1"/>
    </source>
</evidence>
<keyword evidence="1" id="KW-0028">Amino-acid biosynthesis</keyword>
<dbReference type="GO" id="GO:0043874">
    <property type="term" value="F:acireductone synthase activity"/>
    <property type="evidence" value="ECO:0007669"/>
    <property type="project" value="UniProtKB-EC"/>
</dbReference>
<dbReference type="PANTHER" id="PTHR20371">
    <property type="entry name" value="ENOLASE-PHOSPHATASE E1"/>
    <property type="match status" value="1"/>
</dbReference>
<evidence type="ECO:0000256" key="4">
    <source>
        <dbReference type="SAM" id="MobiDB-lite"/>
    </source>
</evidence>
<organism evidence="5 6">
    <name type="scientific">Streptomyces calidiresistens</name>
    <dbReference type="NCBI Taxonomy" id="1485586"/>
    <lineage>
        <taxon>Bacteria</taxon>
        <taxon>Bacillati</taxon>
        <taxon>Actinomycetota</taxon>
        <taxon>Actinomycetes</taxon>
        <taxon>Kitasatosporales</taxon>
        <taxon>Streptomycetaceae</taxon>
        <taxon>Streptomyces</taxon>
    </lineage>
</organism>
<dbReference type="SFLD" id="SFLDG01133">
    <property type="entry name" value="C1.5.4:_Enolase-phosphatase_Li"/>
    <property type="match status" value="1"/>
</dbReference>
<evidence type="ECO:0000256" key="1">
    <source>
        <dbReference type="ARBA" id="ARBA00022605"/>
    </source>
</evidence>
<keyword evidence="6" id="KW-1185">Reference proteome</keyword>
<dbReference type="Proteomes" id="UP000530234">
    <property type="component" value="Unassembled WGS sequence"/>
</dbReference>
<evidence type="ECO:0000256" key="2">
    <source>
        <dbReference type="ARBA" id="ARBA00022801"/>
    </source>
</evidence>
<dbReference type="Gene3D" id="1.10.720.60">
    <property type="match status" value="1"/>
</dbReference>
<evidence type="ECO:0000313" key="6">
    <source>
        <dbReference type="Proteomes" id="UP000530234"/>
    </source>
</evidence>
<dbReference type="EMBL" id="VKHS01000751">
    <property type="protein sequence ID" value="MBB0232088.1"/>
    <property type="molecule type" value="Genomic_DNA"/>
</dbReference>
<proteinExistence type="predicted"/>
<protein>
    <submittedName>
        <fullName evidence="5">Acireductone synthase</fullName>
        <ecNumber evidence="5">3.1.3.77</ecNumber>
    </submittedName>
</protein>